<dbReference type="STRING" id="112413.SAMN05421854_110207"/>
<dbReference type="AlphaFoldDB" id="A0A1I5XGE1"/>
<organism evidence="2 3">
    <name type="scientific">Amycolatopsis rubida</name>
    <dbReference type="NCBI Taxonomy" id="112413"/>
    <lineage>
        <taxon>Bacteria</taxon>
        <taxon>Bacillati</taxon>
        <taxon>Actinomycetota</taxon>
        <taxon>Actinomycetes</taxon>
        <taxon>Pseudonocardiales</taxon>
        <taxon>Pseudonocardiaceae</taxon>
        <taxon>Amycolatopsis</taxon>
    </lineage>
</organism>
<name>A0A1I5XGE1_9PSEU</name>
<evidence type="ECO:0000256" key="1">
    <source>
        <dbReference type="SAM" id="Phobius"/>
    </source>
</evidence>
<dbReference type="RefSeq" id="WP_009086073.1">
    <property type="nucleotide sequence ID" value="NZ_FOWC01000010.1"/>
</dbReference>
<feature type="transmembrane region" description="Helical" evidence="1">
    <location>
        <begin position="47"/>
        <end position="67"/>
    </location>
</feature>
<evidence type="ECO:0008006" key="4">
    <source>
        <dbReference type="Google" id="ProtNLM"/>
    </source>
</evidence>
<keyword evidence="1" id="KW-1133">Transmembrane helix</keyword>
<evidence type="ECO:0000313" key="2">
    <source>
        <dbReference type="EMBL" id="SFQ30886.1"/>
    </source>
</evidence>
<accession>A0A1I5XGE1</accession>
<keyword evidence="1" id="KW-0472">Membrane</keyword>
<keyword evidence="1" id="KW-0812">Transmembrane</keyword>
<feature type="transmembrane region" description="Helical" evidence="1">
    <location>
        <begin position="79"/>
        <end position="102"/>
    </location>
</feature>
<sequence length="103" mass="10653">MFSKAIAAVNVWLMQEPGIPGFDDPKPHAPPGKLSEAASTMVAWMKWGGLVGAVAALVAAGIMMAVGRRNRNNMAVEGAMALPWVVGGLALILGATSIVGWLI</sequence>
<gene>
    <name evidence="2" type="ORF">SAMN05421854_110207</name>
</gene>
<dbReference type="Proteomes" id="UP000199137">
    <property type="component" value="Unassembled WGS sequence"/>
</dbReference>
<reference evidence="2 3" key="1">
    <citation type="submission" date="2016-10" db="EMBL/GenBank/DDBJ databases">
        <authorList>
            <person name="de Groot N.N."/>
        </authorList>
    </citation>
    <scope>NUCLEOTIDE SEQUENCE [LARGE SCALE GENOMIC DNA]</scope>
    <source>
        <strain evidence="2 3">DSM 44637</strain>
    </source>
</reference>
<proteinExistence type="predicted"/>
<protein>
    <recommendedName>
        <fullName evidence="4">Integral membrane protein</fullName>
    </recommendedName>
</protein>
<evidence type="ECO:0000313" key="3">
    <source>
        <dbReference type="Proteomes" id="UP000199137"/>
    </source>
</evidence>
<dbReference type="EMBL" id="FOWC01000010">
    <property type="protein sequence ID" value="SFQ30886.1"/>
    <property type="molecule type" value="Genomic_DNA"/>
</dbReference>